<evidence type="ECO:0000313" key="2">
    <source>
        <dbReference type="EMBL" id="TPR16224.1"/>
    </source>
</evidence>
<protein>
    <submittedName>
        <fullName evidence="2">XRE family transcriptional regulator</fullName>
    </submittedName>
</protein>
<keyword evidence="3" id="KW-1185">Reference proteome</keyword>
<feature type="domain" description="HTH cro/C1-type" evidence="1">
    <location>
        <begin position="17"/>
        <end position="72"/>
    </location>
</feature>
<comment type="caution">
    <text evidence="2">The sequence shown here is derived from an EMBL/GenBank/DDBJ whole genome shotgun (WGS) entry which is preliminary data.</text>
</comment>
<dbReference type="SMART" id="SM00530">
    <property type="entry name" value="HTH_XRE"/>
    <property type="match status" value="1"/>
</dbReference>
<evidence type="ECO:0000313" key="3">
    <source>
        <dbReference type="Proteomes" id="UP000767392"/>
    </source>
</evidence>
<dbReference type="InterPro" id="IPR001387">
    <property type="entry name" value="Cro/C1-type_HTH"/>
</dbReference>
<reference evidence="2 3" key="1">
    <citation type="submission" date="2018-08" db="EMBL/GenBank/DDBJ databases">
        <title>Comparative genomics of wild bee and flower associated Lactobacillus reveals potential adaptation to the bee host.</title>
        <authorList>
            <person name="Vuong H.Q."/>
            <person name="Mcfrederick Q.S."/>
        </authorList>
    </citation>
    <scope>NUCLEOTIDE SEQUENCE [LARGE SCALE GENOMIC DNA]</scope>
    <source>
        <strain evidence="2 3">HV_04</strain>
    </source>
</reference>
<organism evidence="2 3">
    <name type="scientific">Apilactobacillus timberlakei</name>
    <dbReference type="NCBI Taxonomy" id="2008380"/>
    <lineage>
        <taxon>Bacteria</taxon>
        <taxon>Bacillati</taxon>
        <taxon>Bacillota</taxon>
        <taxon>Bacilli</taxon>
        <taxon>Lactobacillales</taxon>
        <taxon>Lactobacillaceae</taxon>
        <taxon>Apilactobacillus</taxon>
    </lineage>
</organism>
<dbReference type="InterPro" id="IPR010982">
    <property type="entry name" value="Lambda_DNA-bd_dom_sf"/>
</dbReference>
<dbReference type="Pfam" id="PF13443">
    <property type="entry name" value="HTH_26"/>
    <property type="match status" value="1"/>
</dbReference>
<evidence type="ECO:0000259" key="1">
    <source>
        <dbReference type="PROSITE" id="PS50943"/>
    </source>
</evidence>
<gene>
    <name evidence="2" type="ORF">DY048_01815</name>
</gene>
<sequence length="260" mass="30854">MKSFEMINRKQHTQNNLKEIMNKNNWTSYYVSKFSGVDRKTISKIKNDEFSVISSDTLLSIAYNLKINLNDLVNPVNSAIKLHSTIQNFQFNELLGDILHKYTNMYFTINPYNNNHCVNVYSKYLHKFHFRGNFRINCSSNNSPTLQITDFDLDFDKEYKRINIKNFTNKMLIAIEDYSKKLGIKCIEHRINLFCRNQKSENYMIYSNGDNLMLNTLIKNKYIECKFKNKYLIISNSNELLSKCNNDFDFHEFLLSKKIN</sequence>
<dbReference type="Gene3D" id="1.10.260.40">
    <property type="entry name" value="lambda repressor-like DNA-binding domains"/>
    <property type="match status" value="1"/>
</dbReference>
<name>A0ABY2YVE1_9LACO</name>
<proteinExistence type="predicted"/>
<accession>A0ABY2YVE1</accession>
<dbReference type="PROSITE" id="PS50943">
    <property type="entry name" value="HTH_CROC1"/>
    <property type="match status" value="1"/>
</dbReference>
<dbReference type="Proteomes" id="UP000767392">
    <property type="component" value="Unassembled WGS sequence"/>
</dbReference>
<dbReference type="CDD" id="cd00093">
    <property type="entry name" value="HTH_XRE"/>
    <property type="match status" value="1"/>
</dbReference>
<dbReference type="SUPFAM" id="SSF47413">
    <property type="entry name" value="lambda repressor-like DNA-binding domains"/>
    <property type="match status" value="1"/>
</dbReference>
<dbReference type="EMBL" id="QUAM01000001">
    <property type="protein sequence ID" value="TPR16224.1"/>
    <property type="molecule type" value="Genomic_DNA"/>
</dbReference>
<dbReference type="RefSeq" id="WP_105987475.1">
    <property type="nucleotide sequence ID" value="NZ_POST01000001.1"/>
</dbReference>